<dbReference type="GO" id="GO:0005886">
    <property type="term" value="C:plasma membrane"/>
    <property type="evidence" value="ECO:0007669"/>
    <property type="project" value="UniProtKB-SubCell"/>
</dbReference>
<dbReference type="InterPro" id="IPR027417">
    <property type="entry name" value="P-loop_NTPase"/>
</dbReference>
<keyword evidence="8 9" id="KW-0472">Membrane</keyword>
<dbReference type="Gene3D" id="1.20.1560.10">
    <property type="entry name" value="ABC transporter type 1, transmembrane domain"/>
    <property type="match status" value="1"/>
</dbReference>
<evidence type="ECO:0000259" key="11">
    <source>
        <dbReference type="PROSITE" id="PS50929"/>
    </source>
</evidence>
<evidence type="ECO:0000256" key="6">
    <source>
        <dbReference type="ARBA" id="ARBA00022840"/>
    </source>
</evidence>
<dbReference type="GO" id="GO:0005524">
    <property type="term" value="F:ATP binding"/>
    <property type="evidence" value="ECO:0007669"/>
    <property type="project" value="UniProtKB-KW"/>
</dbReference>
<dbReference type="InterPro" id="IPR003439">
    <property type="entry name" value="ABC_transporter-like_ATP-bd"/>
</dbReference>
<evidence type="ECO:0000256" key="9">
    <source>
        <dbReference type="SAM" id="Phobius"/>
    </source>
</evidence>
<keyword evidence="13" id="KW-1185">Reference proteome</keyword>
<dbReference type="InterPro" id="IPR017871">
    <property type="entry name" value="ABC_transporter-like_CS"/>
</dbReference>
<evidence type="ECO:0000256" key="2">
    <source>
        <dbReference type="ARBA" id="ARBA00022448"/>
    </source>
</evidence>
<accession>A0A4V3WC16</accession>
<dbReference type="Pfam" id="PF06472">
    <property type="entry name" value="ABC_membrane_2"/>
    <property type="match status" value="1"/>
</dbReference>
<gene>
    <name evidence="12" type="ORF">E6O51_01450</name>
</gene>
<feature type="transmembrane region" description="Helical" evidence="9">
    <location>
        <begin position="169"/>
        <end position="191"/>
    </location>
</feature>
<evidence type="ECO:0000313" key="13">
    <source>
        <dbReference type="Proteomes" id="UP000307956"/>
    </source>
</evidence>
<protein>
    <submittedName>
        <fullName evidence="12">ABC transporter ATP-binding protein/permease</fullName>
    </submittedName>
</protein>
<dbReference type="AlphaFoldDB" id="A0A4V3WC16"/>
<name>A0A4V3WC16_9RHOO</name>
<dbReference type="Pfam" id="PF00005">
    <property type="entry name" value="ABC_tran"/>
    <property type="match status" value="1"/>
</dbReference>
<keyword evidence="2" id="KW-0813">Transport</keyword>
<evidence type="ECO:0000256" key="5">
    <source>
        <dbReference type="ARBA" id="ARBA00022741"/>
    </source>
</evidence>
<comment type="subcellular location">
    <subcellularLocation>
        <location evidence="1">Cell membrane</location>
        <topology evidence="1">Multi-pass membrane protein</topology>
    </subcellularLocation>
</comment>
<dbReference type="SUPFAM" id="SSF52540">
    <property type="entry name" value="P-loop containing nucleoside triphosphate hydrolases"/>
    <property type="match status" value="1"/>
</dbReference>
<feature type="domain" description="ABC transporter" evidence="10">
    <location>
        <begin position="375"/>
        <end position="577"/>
    </location>
</feature>
<evidence type="ECO:0000256" key="3">
    <source>
        <dbReference type="ARBA" id="ARBA00022475"/>
    </source>
</evidence>
<sequence>MVQPAAAADVARRPLRQWLGGAWQLLRPYWVSEDRWPARALLALIIATDLLRTYVAVRVTYWQRDYWDALAAHDVGAFWQLMWVFVVIICFSSVFDTARIWFFQMLEMRWRAWLTEVFVGRWLDDRAFYRIARAGGIDNPDQRIGEDLQLLASDSLRLSLGMLDSLVKLFSYSAIVWSLSGSLSFALGGIGIEIPGYLLWVAVLYALLGSLLLEKIGHPLVRVDYHQQRCEAHFRYLMMRVRENAEQIAFYSGGRAETVRLRAAFTTIRENWRRIMDYTKRITLFHESYIELGAFLPLLIIGPRYFAGAITLGAVQQLTLSFSRVRGALSWFIFAYKDLALLRSAFQRLLEFEAAMGEPEQSGIALARSPRPDSLRVAALNLRLPDGTPLAHIDDLEMRAGERWLIRGPSGVGKSTLLRALAGLWPHGSGEIAMPAGREMFLPQQSYLPIGSLRACLCYPSDEQWFGIGECIEVLRAVRLESLADELDVHDNWTKRLSPGEQQRLAFARVLLHKPDWLFLDEATASLDPRNEALLYRLLIERLPGLTVVSVAHRESLAAFHTRVLELADGHARIADL</sequence>
<evidence type="ECO:0000256" key="8">
    <source>
        <dbReference type="ARBA" id="ARBA00023136"/>
    </source>
</evidence>
<dbReference type="GO" id="GO:0016887">
    <property type="term" value="F:ATP hydrolysis activity"/>
    <property type="evidence" value="ECO:0007669"/>
    <property type="project" value="InterPro"/>
</dbReference>
<dbReference type="InterPro" id="IPR011527">
    <property type="entry name" value="ABC1_TM_dom"/>
</dbReference>
<dbReference type="InterPro" id="IPR036640">
    <property type="entry name" value="ABC1_TM_sf"/>
</dbReference>
<organism evidence="12 13">
    <name type="scientific">Pseudothauera rhizosphaerae</name>
    <dbReference type="NCBI Taxonomy" id="2565932"/>
    <lineage>
        <taxon>Bacteria</taxon>
        <taxon>Pseudomonadati</taxon>
        <taxon>Pseudomonadota</taxon>
        <taxon>Betaproteobacteria</taxon>
        <taxon>Rhodocyclales</taxon>
        <taxon>Zoogloeaceae</taxon>
        <taxon>Pseudothauera</taxon>
    </lineage>
</organism>
<feature type="domain" description="ABC transmembrane type-1" evidence="11">
    <location>
        <begin position="69"/>
        <end position="341"/>
    </location>
</feature>
<keyword evidence="4 9" id="KW-0812">Transmembrane</keyword>
<dbReference type="PROSITE" id="PS50929">
    <property type="entry name" value="ABC_TM1F"/>
    <property type="match status" value="1"/>
</dbReference>
<evidence type="ECO:0000256" key="4">
    <source>
        <dbReference type="ARBA" id="ARBA00022692"/>
    </source>
</evidence>
<keyword evidence="7 9" id="KW-1133">Transmembrane helix</keyword>
<dbReference type="InterPro" id="IPR003593">
    <property type="entry name" value="AAA+_ATPase"/>
</dbReference>
<dbReference type="EMBL" id="SSOD01000001">
    <property type="protein sequence ID" value="THF65402.1"/>
    <property type="molecule type" value="Genomic_DNA"/>
</dbReference>
<evidence type="ECO:0000313" key="12">
    <source>
        <dbReference type="EMBL" id="THF65402.1"/>
    </source>
</evidence>
<dbReference type="PROSITE" id="PS50893">
    <property type="entry name" value="ABC_TRANSPORTER_2"/>
    <property type="match status" value="1"/>
</dbReference>
<comment type="caution">
    <text evidence="12">The sequence shown here is derived from an EMBL/GenBank/DDBJ whole genome shotgun (WGS) entry which is preliminary data.</text>
</comment>
<feature type="transmembrane region" description="Helical" evidence="9">
    <location>
        <begin position="77"/>
        <end position="102"/>
    </location>
</feature>
<reference evidence="12 13" key="1">
    <citation type="submission" date="2019-04" db="EMBL/GenBank/DDBJ databases">
        <title>Azoarcus rhizosphaerae sp. nov. isolated from rhizosphere of Ficus religiosa.</title>
        <authorList>
            <person name="Lin S.-Y."/>
            <person name="Hameed A."/>
            <person name="Hsu Y.-H."/>
            <person name="Young C.-C."/>
        </authorList>
    </citation>
    <scope>NUCLEOTIDE SEQUENCE [LARGE SCALE GENOMIC DNA]</scope>
    <source>
        <strain evidence="12 13">CC-YHH848</strain>
    </source>
</reference>
<dbReference type="Proteomes" id="UP000307956">
    <property type="component" value="Unassembled WGS sequence"/>
</dbReference>
<dbReference type="PROSITE" id="PS00211">
    <property type="entry name" value="ABC_TRANSPORTER_1"/>
    <property type="match status" value="1"/>
</dbReference>
<dbReference type="PANTHER" id="PTHR11384:SF59">
    <property type="entry name" value="LYSOSOMAL COBALAMIN TRANSPORTER ABCD4"/>
    <property type="match status" value="1"/>
</dbReference>
<dbReference type="PANTHER" id="PTHR11384">
    <property type="entry name" value="ATP-BINDING CASSETTE, SUB-FAMILY D MEMBER"/>
    <property type="match status" value="1"/>
</dbReference>
<dbReference type="SMART" id="SM00382">
    <property type="entry name" value="AAA"/>
    <property type="match status" value="1"/>
</dbReference>
<dbReference type="SUPFAM" id="SSF90123">
    <property type="entry name" value="ABC transporter transmembrane region"/>
    <property type="match status" value="1"/>
</dbReference>
<keyword evidence="3" id="KW-1003">Cell membrane</keyword>
<proteinExistence type="predicted"/>
<evidence type="ECO:0000259" key="10">
    <source>
        <dbReference type="PROSITE" id="PS50893"/>
    </source>
</evidence>
<dbReference type="CDD" id="cd03223">
    <property type="entry name" value="ABCD_peroxisomal_ALDP"/>
    <property type="match status" value="1"/>
</dbReference>
<keyword evidence="6 12" id="KW-0067">ATP-binding</keyword>
<evidence type="ECO:0000256" key="1">
    <source>
        <dbReference type="ARBA" id="ARBA00004651"/>
    </source>
</evidence>
<dbReference type="InterPro" id="IPR050835">
    <property type="entry name" value="ABC_transporter_sub-D"/>
</dbReference>
<feature type="transmembrane region" description="Helical" evidence="9">
    <location>
        <begin position="197"/>
        <end position="213"/>
    </location>
</feature>
<evidence type="ECO:0000256" key="7">
    <source>
        <dbReference type="ARBA" id="ARBA00022989"/>
    </source>
</evidence>
<dbReference type="OrthoDB" id="9810134at2"/>
<dbReference type="Gene3D" id="3.40.50.300">
    <property type="entry name" value="P-loop containing nucleotide triphosphate hydrolases"/>
    <property type="match status" value="1"/>
</dbReference>
<dbReference type="GO" id="GO:0140359">
    <property type="term" value="F:ABC-type transporter activity"/>
    <property type="evidence" value="ECO:0007669"/>
    <property type="project" value="InterPro"/>
</dbReference>
<keyword evidence="5" id="KW-0547">Nucleotide-binding</keyword>